<name>A0A1G9EJ74_9BACT</name>
<evidence type="ECO:0000313" key="2">
    <source>
        <dbReference type="EMBL" id="SDK76133.1"/>
    </source>
</evidence>
<dbReference type="OrthoDB" id="5471843at2"/>
<keyword evidence="3" id="KW-1185">Reference proteome</keyword>
<evidence type="ECO:0000313" key="3">
    <source>
        <dbReference type="Proteomes" id="UP000199053"/>
    </source>
</evidence>
<dbReference type="EMBL" id="FNGA01000002">
    <property type="protein sequence ID" value="SDK76133.1"/>
    <property type="molecule type" value="Genomic_DNA"/>
</dbReference>
<proteinExistence type="predicted"/>
<dbReference type="STRING" id="246191.SAMN05660337_1137"/>
<dbReference type="RefSeq" id="WP_092159163.1">
    <property type="nucleotide sequence ID" value="NZ_FNGA01000002.1"/>
</dbReference>
<gene>
    <name evidence="2" type="ORF">SAMN05660337_1137</name>
</gene>
<accession>A0A1G9EJ74</accession>
<reference evidence="3" key="1">
    <citation type="submission" date="2016-10" db="EMBL/GenBank/DDBJ databases">
        <authorList>
            <person name="Varghese N."/>
            <person name="Submissions S."/>
        </authorList>
    </citation>
    <scope>NUCLEOTIDE SEQUENCE [LARGE SCALE GENOMIC DNA]</scope>
    <source>
        <strain evidence="3">DSM 16995</strain>
    </source>
</reference>
<protein>
    <submittedName>
        <fullName evidence="2">Uncharacterized protein</fullName>
    </submittedName>
</protein>
<evidence type="ECO:0000256" key="1">
    <source>
        <dbReference type="SAM" id="MobiDB-lite"/>
    </source>
</evidence>
<dbReference type="AlphaFoldDB" id="A0A1G9EJ74"/>
<feature type="region of interest" description="Disordered" evidence="1">
    <location>
        <begin position="1"/>
        <end position="22"/>
    </location>
</feature>
<sequence length="278" mass="31389">MKISKYGSGQYGKDNSRSSSRATSFRNKYRVGEILKGKLLKWERQTLGWVEINSQTLLADISSSPVPGDTLAFIVHQLYPDIILKEIDPNDISSEGLFLNPVDITRQFVTKRAAFEAQSRTVINKFYRQAEATCPDKAESFLKIIESDTQSTILLFETLKCVSLLNSSLKTATLHYMPWLMPIALNQEIVLKIKKDDQNPDNSFYELFYAFDLSPSSPMRFKIMYKKPQCGFKLLADSQGTSLLLSSKLKESFPEYLGIEKIPAYFAGGFLSELLGSS</sequence>
<organism evidence="2 3">
    <name type="scientific">Maridesulfovibrio ferrireducens</name>
    <dbReference type="NCBI Taxonomy" id="246191"/>
    <lineage>
        <taxon>Bacteria</taxon>
        <taxon>Pseudomonadati</taxon>
        <taxon>Thermodesulfobacteriota</taxon>
        <taxon>Desulfovibrionia</taxon>
        <taxon>Desulfovibrionales</taxon>
        <taxon>Desulfovibrionaceae</taxon>
        <taxon>Maridesulfovibrio</taxon>
    </lineage>
</organism>
<dbReference type="Proteomes" id="UP000199053">
    <property type="component" value="Unassembled WGS sequence"/>
</dbReference>